<dbReference type="FunFam" id="3.20.20.190:FF:000034">
    <property type="entry name" value="Glycerophosphodiester phosphodiesterase GDPD2"/>
    <property type="match status" value="1"/>
</dbReference>
<dbReference type="Proteomes" id="UP001341281">
    <property type="component" value="Chromosome 09"/>
</dbReference>
<protein>
    <recommendedName>
        <fullName evidence="2">glycerophosphodiester phosphodiesterase</fullName>
        <ecNumber evidence="2">3.1.4.46</ecNumber>
    </recommendedName>
</protein>
<dbReference type="AlphaFoldDB" id="A0AAQ3XBB3"/>
<dbReference type="PANTHER" id="PTHR22958:SF25">
    <property type="entry name" value="GLYCEROPHOSPHODIESTER PHOSPHODIESTERASE"/>
    <property type="match status" value="1"/>
</dbReference>
<dbReference type="Pfam" id="PF03009">
    <property type="entry name" value="GDPD"/>
    <property type="match status" value="1"/>
</dbReference>
<feature type="domain" description="GP-PDE" evidence="6">
    <location>
        <begin position="125"/>
        <end position="417"/>
    </location>
</feature>
<dbReference type="GO" id="GO:0008889">
    <property type="term" value="F:glycerophosphodiester phosphodiesterase activity"/>
    <property type="evidence" value="ECO:0007669"/>
    <property type="project" value="UniProtKB-EC"/>
</dbReference>
<comment type="catalytic activity">
    <reaction evidence="5">
        <text>a sn-glycero-3-phosphodiester + H2O = an alcohol + sn-glycerol 3-phosphate + H(+)</text>
        <dbReference type="Rhea" id="RHEA:12969"/>
        <dbReference type="ChEBI" id="CHEBI:15377"/>
        <dbReference type="ChEBI" id="CHEBI:15378"/>
        <dbReference type="ChEBI" id="CHEBI:30879"/>
        <dbReference type="ChEBI" id="CHEBI:57597"/>
        <dbReference type="ChEBI" id="CHEBI:83408"/>
        <dbReference type="EC" id="3.1.4.46"/>
    </reaction>
</comment>
<dbReference type="GO" id="GO:0046475">
    <property type="term" value="P:glycerophospholipid catabolic process"/>
    <property type="evidence" value="ECO:0007669"/>
    <property type="project" value="TreeGrafter"/>
</dbReference>
<dbReference type="Gene3D" id="3.20.20.190">
    <property type="entry name" value="Phosphatidylinositol (PI) phosphodiesterase"/>
    <property type="match status" value="1"/>
</dbReference>
<evidence type="ECO:0000256" key="2">
    <source>
        <dbReference type="ARBA" id="ARBA00012247"/>
    </source>
</evidence>
<evidence type="ECO:0000256" key="3">
    <source>
        <dbReference type="ARBA" id="ARBA00022798"/>
    </source>
</evidence>
<keyword evidence="8" id="KW-1185">Reference proteome</keyword>
<dbReference type="EMBL" id="CP144753">
    <property type="protein sequence ID" value="WVZ91990.1"/>
    <property type="molecule type" value="Genomic_DNA"/>
</dbReference>
<dbReference type="InterPro" id="IPR030395">
    <property type="entry name" value="GP_PDE_dom"/>
</dbReference>
<evidence type="ECO:0000259" key="6">
    <source>
        <dbReference type="PROSITE" id="PS51704"/>
    </source>
</evidence>
<proteinExistence type="inferred from homology"/>
<evidence type="ECO:0000256" key="1">
    <source>
        <dbReference type="ARBA" id="ARBA00007277"/>
    </source>
</evidence>
<dbReference type="SUPFAM" id="SSF51695">
    <property type="entry name" value="PLC-like phosphodiesterases"/>
    <property type="match status" value="1"/>
</dbReference>
<dbReference type="InterPro" id="IPR051578">
    <property type="entry name" value="GDPD"/>
</dbReference>
<keyword evidence="4" id="KW-0378">Hydrolase</keyword>
<dbReference type="GO" id="GO:0006071">
    <property type="term" value="P:glycerol metabolic process"/>
    <property type="evidence" value="ECO:0007669"/>
    <property type="project" value="UniProtKB-KW"/>
</dbReference>
<gene>
    <name evidence="7" type="ORF">U9M48_038089</name>
</gene>
<evidence type="ECO:0000256" key="4">
    <source>
        <dbReference type="ARBA" id="ARBA00022801"/>
    </source>
</evidence>
<evidence type="ECO:0000313" key="8">
    <source>
        <dbReference type="Proteomes" id="UP001341281"/>
    </source>
</evidence>
<dbReference type="PANTHER" id="PTHR22958">
    <property type="entry name" value="GLYCEROPHOSPHORYL DIESTER PHOSPHODIESTERASE"/>
    <property type="match status" value="1"/>
</dbReference>
<organism evidence="7 8">
    <name type="scientific">Paspalum notatum var. saurae</name>
    <dbReference type="NCBI Taxonomy" id="547442"/>
    <lineage>
        <taxon>Eukaryota</taxon>
        <taxon>Viridiplantae</taxon>
        <taxon>Streptophyta</taxon>
        <taxon>Embryophyta</taxon>
        <taxon>Tracheophyta</taxon>
        <taxon>Spermatophyta</taxon>
        <taxon>Magnoliopsida</taxon>
        <taxon>Liliopsida</taxon>
        <taxon>Poales</taxon>
        <taxon>Poaceae</taxon>
        <taxon>PACMAD clade</taxon>
        <taxon>Panicoideae</taxon>
        <taxon>Andropogonodae</taxon>
        <taxon>Paspaleae</taxon>
        <taxon>Paspalinae</taxon>
        <taxon>Paspalum</taxon>
    </lineage>
</organism>
<reference evidence="7 8" key="1">
    <citation type="submission" date="2024-02" db="EMBL/GenBank/DDBJ databases">
        <title>High-quality chromosome-scale genome assembly of Pensacola bahiagrass (Paspalum notatum Flugge var. saurae).</title>
        <authorList>
            <person name="Vega J.M."/>
            <person name="Podio M."/>
            <person name="Orjuela J."/>
            <person name="Siena L.A."/>
            <person name="Pessino S.C."/>
            <person name="Combes M.C."/>
            <person name="Mariac C."/>
            <person name="Albertini E."/>
            <person name="Pupilli F."/>
            <person name="Ortiz J.P.A."/>
            <person name="Leblanc O."/>
        </authorList>
    </citation>
    <scope>NUCLEOTIDE SEQUENCE [LARGE SCALE GENOMIC DNA]</scope>
    <source>
        <strain evidence="7">R1</strain>
        <tissue evidence="7">Leaf</tissue>
    </source>
</reference>
<dbReference type="InterPro" id="IPR017946">
    <property type="entry name" value="PLC-like_Pdiesterase_TIM-brl"/>
</dbReference>
<dbReference type="PROSITE" id="PS51704">
    <property type="entry name" value="GP_PDE"/>
    <property type="match status" value="1"/>
</dbReference>
<evidence type="ECO:0000256" key="5">
    <source>
        <dbReference type="ARBA" id="ARBA00047512"/>
    </source>
</evidence>
<sequence length="460" mass="50285">MSAQVNTVLGPFSSWASTEYSVRSNGICFPNKNPRHGGTFHGTSPSGDAAGCGSKNVQKKYSSGSGARRRRARAGMALLAATRAAAGLRGIAASASSAPSAASAGGRREREREPPFVLGERGTTMAVGGHRGMGMNAVGAPPGARVGTARERENTLLSLGRAAAHAAVAFVEFDVQVTKDGCPIIFHDDFILTQRNGTVYEKRVTDLLLEEFLSYGPQKGSHKVFKPLLRRTGDGRVLDWRTEEDDSLCTLQEVFEHVSPRLGFNIELKFDDNIMYHRKDLECALQAILKVVFQYARNRPVFFSSFHPDAARMMRELQSLYPVLFLTEGGTSKHHDSRRNSPDDAIRVCLEYDLHGIVSEVRGVLKNPSAVIRAQESNLVLLTYGQLNNVWEAVYIQYLMGIKGVIVDQVEEISNAVSGFSKPDLSQGGAGLDGAKHQAFSQQQLGFLLRLIPELIEQQH</sequence>
<name>A0AAQ3XBB3_PASNO</name>
<dbReference type="EC" id="3.1.4.46" evidence="2"/>
<keyword evidence="3" id="KW-0319">Glycerol metabolism</keyword>
<evidence type="ECO:0000313" key="7">
    <source>
        <dbReference type="EMBL" id="WVZ91990.1"/>
    </source>
</evidence>
<accession>A0AAQ3XBB3</accession>
<comment type="similarity">
    <text evidence="1">Belongs to the glycerophosphoryl diester phosphodiesterase family.</text>
</comment>